<reference evidence="8 9" key="1">
    <citation type="submission" date="2019-07" db="EMBL/GenBank/DDBJ databases">
        <title>Caenimonas sedimenti sp. nov., isolated from activated sludge.</title>
        <authorList>
            <person name="Xu J."/>
        </authorList>
    </citation>
    <scope>NUCLEOTIDE SEQUENCE [LARGE SCALE GENOMIC DNA]</scope>
    <source>
        <strain evidence="8 9">HX-9-20</strain>
    </source>
</reference>
<evidence type="ECO:0000256" key="1">
    <source>
        <dbReference type="ARBA" id="ARBA00001936"/>
    </source>
</evidence>
<comment type="cofactor">
    <cofactor evidence="2">
        <name>Mg(2+)</name>
        <dbReference type="ChEBI" id="CHEBI:18420"/>
    </cofactor>
</comment>
<dbReference type="InterPro" id="IPR039121">
    <property type="entry name" value="NUDT19"/>
</dbReference>
<keyword evidence="3" id="KW-0479">Metal-binding</keyword>
<comment type="caution">
    <text evidence="8">The sequence shown here is derived from an EMBL/GenBank/DDBJ whole genome shotgun (WGS) entry which is preliminary data.</text>
</comment>
<evidence type="ECO:0000256" key="4">
    <source>
        <dbReference type="ARBA" id="ARBA00022801"/>
    </source>
</evidence>
<dbReference type="CDD" id="cd18870">
    <property type="entry name" value="NUDIX_AcylCoAdiphos_Nudt19"/>
    <property type="match status" value="1"/>
</dbReference>
<keyword evidence="9" id="KW-1185">Reference proteome</keyword>
<proteinExistence type="predicted"/>
<dbReference type="AlphaFoldDB" id="A0A562ZRW6"/>
<evidence type="ECO:0000256" key="2">
    <source>
        <dbReference type="ARBA" id="ARBA00001946"/>
    </source>
</evidence>
<evidence type="ECO:0000313" key="9">
    <source>
        <dbReference type="Proteomes" id="UP000318199"/>
    </source>
</evidence>
<evidence type="ECO:0000256" key="3">
    <source>
        <dbReference type="ARBA" id="ARBA00022723"/>
    </source>
</evidence>
<name>A0A562ZRW6_9BURK</name>
<dbReference type="InterPro" id="IPR015797">
    <property type="entry name" value="NUDIX_hydrolase-like_dom_sf"/>
</dbReference>
<dbReference type="InterPro" id="IPR000086">
    <property type="entry name" value="NUDIX_hydrolase_dom"/>
</dbReference>
<dbReference type="OrthoDB" id="9788263at2"/>
<dbReference type="SUPFAM" id="SSF55811">
    <property type="entry name" value="Nudix"/>
    <property type="match status" value="1"/>
</dbReference>
<dbReference type="GO" id="GO:0046872">
    <property type="term" value="F:metal ion binding"/>
    <property type="evidence" value="ECO:0007669"/>
    <property type="project" value="UniProtKB-KW"/>
</dbReference>
<dbReference type="RefSeq" id="WP_145892945.1">
    <property type="nucleotide sequence ID" value="NZ_VOBQ01000008.1"/>
</dbReference>
<gene>
    <name evidence="8" type="ORF">FN976_10425</name>
</gene>
<dbReference type="Proteomes" id="UP000318199">
    <property type="component" value="Unassembled WGS sequence"/>
</dbReference>
<protein>
    <submittedName>
        <fullName evidence="8">NUDIX hydrolase</fullName>
    </submittedName>
</protein>
<keyword evidence="6" id="KW-0464">Manganese</keyword>
<dbReference type="PANTHER" id="PTHR12318:SF0">
    <property type="entry name" value="ACYL-COENZYME A DIPHOSPHATASE NUDT19"/>
    <property type="match status" value="1"/>
</dbReference>
<keyword evidence="4 8" id="KW-0378">Hydrolase</keyword>
<dbReference type="GO" id="GO:0016818">
    <property type="term" value="F:hydrolase activity, acting on acid anhydrides, in phosphorus-containing anhydrides"/>
    <property type="evidence" value="ECO:0007669"/>
    <property type="project" value="InterPro"/>
</dbReference>
<dbReference type="Gene3D" id="3.90.79.10">
    <property type="entry name" value="Nucleoside Triphosphate Pyrophosphohydrolase"/>
    <property type="match status" value="1"/>
</dbReference>
<evidence type="ECO:0000256" key="5">
    <source>
        <dbReference type="ARBA" id="ARBA00022842"/>
    </source>
</evidence>
<dbReference type="EMBL" id="VOBQ01000008">
    <property type="protein sequence ID" value="TWO71332.1"/>
    <property type="molecule type" value="Genomic_DNA"/>
</dbReference>
<evidence type="ECO:0000256" key="6">
    <source>
        <dbReference type="ARBA" id="ARBA00023211"/>
    </source>
</evidence>
<evidence type="ECO:0000259" key="7">
    <source>
        <dbReference type="PROSITE" id="PS51462"/>
    </source>
</evidence>
<feature type="domain" description="Nudix hydrolase" evidence="7">
    <location>
        <begin position="12"/>
        <end position="208"/>
    </location>
</feature>
<comment type="cofactor">
    <cofactor evidence="1">
        <name>Mn(2+)</name>
        <dbReference type="ChEBI" id="CHEBI:29035"/>
    </cofactor>
</comment>
<keyword evidence="5" id="KW-0460">Magnesium</keyword>
<evidence type="ECO:0000313" key="8">
    <source>
        <dbReference type="EMBL" id="TWO71332.1"/>
    </source>
</evidence>
<sequence>MVGSTSSEPAVAAVAATVVLVRDGPRGLETLMVVRHHEVDFARGAAVFPGGKISASDTDPRIAARVAGGHLPGEPQFGLRVAAVRETFEESGLLLARHRGAMIDGTQRAALHQRWQARLAGGGNAFVDMVCEEDLVLALEQLVPYAHWVTPEVSPKRFDTHFFIAEAPAGQVARHDGSEAVDSFWIRPADALDDCAQRRRTIIFPTLCNLALLAQTGDMAGAVQAARSRPLRRIQPTLGTRADGKLFPVLTPDSGYPDLSPDLMNLVAR</sequence>
<accession>A0A562ZRW6</accession>
<organism evidence="8 9">
    <name type="scientific">Caenimonas sedimenti</name>
    <dbReference type="NCBI Taxonomy" id="2596921"/>
    <lineage>
        <taxon>Bacteria</taxon>
        <taxon>Pseudomonadati</taxon>
        <taxon>Pseudomonadota</taxon>
        <taxon>Betaproteobacteria</taxon>
        <taxon>Burkholderiales</taxon>
        <taxon>Comamonadaceae</taxon>
        <taxon>Caenimonas</taxon>
    </lineage>
</organism>
<dbReference type="PROSITE" id="PS51462">
    <property type="entry name" value="NUDIX"/>
    <property type="match status" value="1"/>
</dbReference>
<dbReference type="PANTHER" id="PTHR12318">
    <property type="entry name" value="TESTOSTERONE-REGULATED PROTEIN RP2"/>
    <property type="match status" value="1"/>
</dbReference>